<comment type="caution">
    <text evidence="7">The sequence shown here is derived from an EMBL/GenBank/DDBJ whole genome shotgun (WGS) entry which is preliminary data.</text>
</comment>
<accession>A0A8S1HME2</accession>
<feature type="transmembrane region" description="Helical" evidence="6">
    <location>
        <begin position="108"/>
        <end position="128"/>
    </location>
</feature>
<dbReference type="GO" id="GO:0043025">
    <property type="term" value="C:neuronal cell body"/>
    <property type="evidence" value="ECO:0007669"/>
    <property type="project" value="TreeGrafter"/>
</dbReference>
<evidence type="ECO:0000256" key="3">
    <source>
        <dbReference type="ARBA" id="ARBA00022989"/>
    </source>
</evidence>
<dbReference type="GO" id="GO:0030424">
    <property type="term" value="C:axon"/>
    <property type="evidence" value="ECO:0007669"/>
    <property type="project" value="TreeGrafter"/>
</dbReference>
<dbReference type="Proteomes" id="UP000835052">
    <property type="component" value="Unassembled WGS sequence"/>
</dbReference>
<dbReference type="GO" id="GO:0030425">
    <property type="term" value="C:dendrite"/>
    <property type="evidence" value="ECO:0007669"/>
    <property type="project" value="TreeGrafter"/>
</dbReference>
<feature type="transmembrane region" description="Helical" evidence="6">
    <location>
        <begin position="242"/>
        <end position="261"/>
    </location>
</feature>
<dbReference type="Pfam" id="PF08395">
    <property type="entry name" value="7tm_7"/>
    <property type="match status" value="1"/>
</dbReference>
<dbReference type="OrthoDB" id="5782746at2759"/>
<protein>
    <submittedName>
        <fullName evidence="7">Uncharacterized protein</fullName>
    </submittedName>
</protein>
<keyword evidence="8" id="KW-1185">Reference proteome</keyword>
<feature type="transmembrane region" description="Helical" evidence="6">
    <location>
        <begin position="203"/>
        <end position="222"/>
    </location>
</feature>
<evidence type="ECO:0000256" key="5">
    <source>
        <dbReference type="ARBA" id="ARBA00023170"/>
    </source>
</evidence>
<gene>
    <name evidence="7" type="ORF">CAUJ_LOCUS12346</name>
</gene>
<evidence type="ECO:0000313" key="7">
    <source>
        <dbReference type="EMBL" id="CAD6196432.1"/>
    </source>
</evidence>
<organism evidence="7 8">
    <name type="scientific">Caenorhabditis auriculariae</name>
    <dbReference type="NCBI Taxonomy" id="2777116"/>
    <lineage>
        <taxon>Eukaryota</taxon>
        <taxon>Metazoa</taxon>
        <taxon>Ecdysozoa</taxon>
        <taxon>Nematoda</taxon>
        <taxon>Chromadorea</taxon>
        <taxon>Rhabditida</taxon>
        <taxon>Rhabditina</taxon>
        <taxon>Rhabditomorpha</taxon>
        <taxon>Rhabditoidea</taxon>
        <taxon>Rhabditidae</taxon>
        <taxon>Peloderinae</taxon>
        <taxon>Caenorhabditis</taxon>
    </lineage>
</organism>
<evidence type="ECO:0000256" key="6">
    <source>
        <dbReference type="SAM" id="Phobius"/>
    </source>
</evidence>
<keyword evidence="2 6" id="KW-0812">Transmembrane</keyword>
<dbReference type="PANTHER" id="PTHR21143">
    <property type="entry name" value="INVERTEBRATE GUSTATORY RECEPTOR"/>
    <property type="match status" value="1"/>
</dbReference>
<feature type="transmembrane region" description="Helical" evidence="6">
    <location>
        <begin position="314"/>
        <end position="333"/>
    </location>
</feature>
<comment type="subcellular location">
    <subcellularLocation>
        <location evidence="1">Membrane</location>
        <topology evidence="1">Multi-pass membrane protein</topology>
    </subcellularLocation>
</comment>
<evidence type="ECO:0000256" key="1">
    <source>
        <dbReference type="ARBA" id="ARBA00004141"/>
    </source>
</evidence>
<name>A0A8S1HME2_9PELO</name>
<proteinExistence type="predicted"/>
<feature type="transmembrane region" description="Helical" evidence="6">
    <location>
        <begin position="148"/>
        <end position="172"/>
    </location>
</feature>
<dbReference type="InterPro" id="IPR013604">
    <property type="entry name" value="7TM_chemorcpt"/>
</dbReference>
<dbReference type="EMBL" id="CAJGYM010000072">
    <property type="protein sequence ID" value="CAD6196432.1"/>
    <property type="molecule type" value="Genomic_DNA"/>
</dbReference>
<dbReference type="GO" id="GO:0016020">
    <property type="term" value="C:membrane"/>
    <property type="evidence" value="ECO:0007669"/>
    <property type="project" value="UniProtKB-SubCell"/>
</dbReference>
<feature type="transmembrane region" description="Helical" evidence="6">
    <location>
        <begin position="444"/>
        <end position="462"/>
    </location>
</feature>
<sequence>MYPFNRTSSLRVEESAAETPLAEQKCFEKDDDPEKTIFASILELSRTRDSWTRALSSGRRQTIFECSWRGVHCVSNSFRPLLLFFRLLAIFPTRLDGKAQRKTGVTSYLKYFFFLNFCVLAVLLNSYLVNINLWLIANYENKFGLMHAATVSCMITGTKPVINTFVIIFSVLKFRSHERLLKTVDMVDVCFRSAFHIVPPLKMYKIVFFFTICAVVGITFALKVVEFISTEQSLGNNLLMDSSFIIVPLLSLWNIIPLLYYHLYNHLIRFYCNTLINSLNMEHKKRHFSLKFYYEQFLRITNVQEAVGNLFNPFLLFSLAWSLLVLCLTIYFLTQPHSSLMVPIAAEQITNPRTRYLLTRSVHFFICWAAIQIVTAVLHIVVICSTGMKTNETTRQIVNAVLRIVPDANADLDRFQISCFVHKMTTQFMWGMTVWRAFPLERTTFFTLISVIVTYSLLLVKFKENEMVKPITISINGTSSSFQF</sequence>
<evidence type="ECO:0000256" key="2">
    <source>
        <dbReference type="ARBA" id="ARBA00022692"/>
    </source>
</evidence>
<keyword evidence="3 6" id="KW-1133">Transmembrane helix</keyword>
<keyword evidence="4 6" id="KW-0472">Membrane</keyword>
<evidence type="ECO:0000256" key="4">
    <source>
        <dbReference type="ARBA" id="ARBA00023136"/>
    </source>
</evidence>
<keyword evidence="5" id="KW-0675">Receptor</keyword>
<evidence type="ECO:0000313" key="8">
    <source>
        <dbReference type="Proteomes" id="UP000835052"/>
    </source>
</evidence>
<feature type="transmembrane region" description="Helical" evidence="6">
    <location>
        <begin position="362"/>
        <end position="385"/>
    </location>
</feature>
<dbReference type="GO" id="GO:0050909">
    <property type="term" value="P:sensory perception of taste"/>
    <property type="evidence" value="ECO:0007669"/>
    <property type="project" value="InterPro"/>
</dbReference>
<dbReference type="AlphaFoldDB" id="A0A8S1HME2"/>
<dbReference type="PANTHER" id="PTHR21143:SF121">
    <property type="entry name" value="GUSTATORY AND ODORANT RECEPTOR 21A"/>
    <property type="match status" value="1"/>
</dbReference>
<reference evidence="7" key="1">
    <citation type="submission" date="2020-10" db="EMBL/GenBank/DDBJ databases">
        <authorList>
            <person name="Kikuchi T."/>
        </authorList>
    </citation>
    <scope>NUCLEOTIDE SEQUENCE</scope>
    <source>
        <strain evidence="7">NKZ352</strain>
    </source>
</reference>